<dbReference type="InterPro" id="IPR050275">
    <property type="entry name" value="PGM_Phosphatase"/>
</dbReference>
<evidence type="ECO:0000313" key="1">
    <source>
        <dbReference type="EMBL" id="RPA59008.1"/>
    </source>
</evidence>
<accession>A0A3N4GAK1</accession>
<dbReference type="Gene3D" id="3.40.50.1240">
    <property type="entry name" value="Phosphoglycerate mutase-like"/>
    <property type="match status" value="1"/>
</dbReference>
<comment type="caution">
    <text evidence="1">The sequence shown here is derived from an EMBL/GenBank/DDBJ whole genome shotgun (WGS) entry which is preliminary data.</text>
</comment>
<dbReference type="AlphaFoldDB" id="A0A3N4GAK1"/>
<name>A0A3N4GAK1_9ACTN</name>
<protein>
    <submittedName>
        <fullName evidence="1">Histidine phosphatase family protein</fullName>
    </submittedName>
</protein>
<dbReference type="Pfam" id="PF00300">
    <property type="entry name" value="His_Phos_1"/>
    <property type="match status" value="1"/>
</dbReference>
<dbReference type="EMBL" id="RKMH01000010">
    <property type="protein sequence ID" value="RPA59008.1"/>
    <property type="molecule type" value="Genomic_DNA"/>
</dbReference>
<dbReference type="Proteomes" id="UP000267536">
    <property type="component" value="Unassembled WGS sequence"/>
</dbReference>
<dbReference type="CDD" id="cd07067">
    <property type="entry name" value="HP_PGM_like"/>
    <property type="match status" value="1"/>
</dbReference>
<organism evidence="1 2">
    <name type="scientific">Gordonia oryzae</name>
    <dbReference type="NCBI Taxonomy" id="2487349"/>
    <lineage>
        <taxon>Bacteria</taxon>
        <taxon>Bacillati</taxon>
        <taxon>Actinomycetota</taxon>
        <taxon>Actinomycetes</taxon>
        <taxon>Mycobacteriales</taxon>
        <taxon>Gordoniaceae</taxon>
        <taxon>Gordonia</taxon>
    </lineage>
</organism>
<dbReference type="PANTHER" id="PTHR48100:SF44">
    <property type="entry name" value="PHOSPHATASE C1620.13-RELATED"/>
    <property type="match status" value="1"/>
</dbReference>
<proteinExistence type="predicted"/>
<dbReference type="InterPro" id="IPR013078">
    <property type="entry name" value="His_Pase_superF_clade-1"/>
</dbReference>
<dbReference type="GO" id="GO:0005829">
    <property type="term" value="C:cytosol"/>
    <property type="evidence" value="ECO:0007669"/>
    <property type="project" value="TreeGrafter"/>
</dbReference>
<sequence length="234" mass="24595">MGVIYLVRHGQADPQAYGVVGSHAASASGEVGGLTPTGIVQAGLTGDLLAAQTARITTAICGDLPRQRDTLAGVLSRFDDTPEAVIDPRWNEYALPALVGEASADEFADGRAYQKKLDDSLSAWIRRDGTADAADDGSGETYRAFRERVDAAGHDAAAHAGSGQTVLVVSSAGVIAQWIADLWDVPSQQWPAVARAMINASVTKLIVGRRGVSVVSFNEHTHLDDRDGGVATFR</sequence>
<reference evidence="1 2" key="1">
    <citation type="submission" date="2018-11" db="EMBL/GenBank/DDBJ databases">
        <title>Draft genome sequence of Gordonia sp. RS15-1S isolated from rice stems.</title>
        <authorList>
            <person name="Muangham S."/>
        </authorList>
    </citation>
    <scope>NUCLEOTIDE SEQUENCE [LARGE SCALE GENOMIC DNA]</scope>
    <source>
        <strain evidence="1 2">RS15-1S</strain>
    </source>
</reference>
<dbReference type="PANTHER" id="PTHR48100">
    <property type="entry name" value="BROAD-SPECIFICITY PHOSPHATASE YOR283W-RELATED"/>
    <property type="match status" value="1"/>
</dbReference>
<dbReference type="RefSeq" id="WP_123931200.1">
    <property type="nucleotide sequence ID" value="NZ_JBPSDP010000010.1"/>
</dbReference>
<gene>
    <name evidence="1" type="ORF">EF294_14365</name>
</gene>
<dbReference type="GO" id="GO:0016791">
    <property type="term" value="F:phosphatase activity"/>
    <property type="evidence" value="ECO:0007669"/>
    <property type="project" value="TreeGrafter"/>
</dbReference>
<evidence type="ECO:0000313" key="2">
    <source>
        <dbReference type="Proteomes" id="UP000267536"/>
    </source>
</evidence>
<dbReference type="OrthoDB" id="280692at2"/>
<dbReference type="SUPFAM" id="SSF53254">
    <property type="entry name" value="Phosphoglycerate mutase-like"/>
    <property type="match status" value="1"/>
</dbReference>
<keyword evidence="2" id="KW-1185">Reference proteome</keyword>
<dbReference type="InterPro" id="IPR029033">
    <property type="entry name" value="His_PPase_superfam"/>
</dbReference>
<dbReference type="SMART" id="SM00855">
    <property type="entry name" value="PGAM"/>
    <property type="match status" value="1"/>
</dbReference>